<dbReference type="InterPro" id="IPR003724">
    <property type="entry name" value="CblAdoTrfase_CobA"/>
</dbReference>
<dbReference type="EMBL" id="BARV01015616">
    <property type="protein sequence ID" value="GAI31950.1"/>
    <property type="molecule type" value="Genomic_DNA"/>
</dbReference>
<accession>X1NYW6</accession>
<dbReference type="PANTHER" id="PTHR46638">
    <property type="entry name" value="CORRINOID ADENOSYLTRANSFERASE"/>
    <property type="match status" value="1"/>
</dbReference>
<protein>
    <recommendedName>
        <fullName evidence="2">Cob(I)yrinic acid a,c-diamide adenosyltransferase</fullName>
    </recommendedName>
</protein>
<dbReference type="PANTHER" id="PTHR46638:SF1">
    <property type="entry name" value="CORRINOID ADENOSYLTRANSFERASE"/>
    <property type="match status" value="1"/>
</dbReference>
<organism evidence="1">
    <name type="scientific">marine sediment metagenome</name>
    <dbReference type="NCBI Taxonomy" id="412755"/>
    <lineage>
        <taxon>unclassified sequences</taxon>
        <taxon>metagenomes</taxon>
        <taxon>ecological metagenomes</taxon>
    </lineage>
</organism>
<dbReference type="SUPFAM" id="SSF52540">
    <property type="entry name" value="P-loop containing nucleoside triphosphate hydrolases"/>
    <property type="match status" value="1"/>
</dbReference>
<name>X1NYW6_9ZZZZ</name>
<dbReference type="Pfam" id="PF02572">
    <property type="entry name" value="CobA_CobO_BtuR"/>
    <property type="match status" value="1"/>
</dbReference>
<gene>
    <name evidence="1" type="ORF">S06H3_26972</name>
</gene>
<dbReference type="AlphaFoldDB" id="X1NYW6"/>
<reference evidence="1" key="1">
    <citation type="journal article" date="2014" name="Front. Microbiol.">
        <title>High frequency of phylogenetically diverse reductive dehalogenase-homologous genes in deep subseafloor sedimentary metagenomes.</title>
        <authorList>
            <person name="Kawai M."/>
            <person name="Futagami T."/>
            <person name="Toyoda A."/>
            <person name="Takaki Y."/>
            <person name="Nishi S."/>
            <person name="Hori S."/>
            <person name="Arai W."/>
            <person name="Tsubouchi T."/>
            <person name="Morono Y."/>
            <person name="Uchiyama I."/>
            <person name="Ito T."/>
            <person name="Fujiyama A."/>
            <person name="Inagaki F."/>
            <person name="Takami H."/>
        </authorList>
    </citation>
    <scope>NUCLEOTIDE SEQUENCE</scope>
    <source>
        <strain evidence="1">Expedition CK06-06</strain>
    </source>
</reference>
<evidence type="ECO:0000313" key="1">
    <source>
        <dbReference type="EMBL" id="GAI31950.1"/>
    </source>
</evidence>
<dbReference type="Gene3D" id="3.40.50.300">
    <property type="entry name" value="P-loop containing nucleotide triphosphate hydrolases"/>
    <property type="match status" value="1"/>
</dbReference>
<dbReference type="GO" id="GO:0009236">
    <property type="term" value="P:cobalamin biosynthetic process"/>
    <property type="evidence" value="ECO:0007669"/>
    <property type="project" value="InterPro"/>
</dbReference>
<dbReference type="GO" id="GO:0008817">
    <property type="term" value="F:corrinoid adenosyltransferase activity"/>
    <property type="evidence" value="ECO:0007669"/>
    <property type="project" value="InterPro"/>
</dbReference>
<comment type="caution">
    <text evidence="1">The sequence shown here is derived from an EMBL/GenBank/DDBJ whole genome shotgun (WGS) entry which is preliminary data.</text>
</comment>
<dbReference type="InterPro" id="IPR027417">
    <property type="entry name" value="P-loop_NTPase"/>
</dbReference>
<proteinExistence type="predicted"/>
<sequence length="102" mass="11214">MSQTNVNQSLLAVYTGQGKGKTTAALGVALRAAGHGLKVIMIQFSKADFAYGEYLFVDNYHPFEIVQLNKGKTAGQTEEELHLTFRQTFAYAEEVLLEGIIT</sequence>
<dbReference type="GO" id="GO:0005524">
    <property type="term" value="F:ATP binding"/>
    <property type="evidence" value="ECO:0007669"/>
    <property type="project" value="InterPro"/>
</dbReference>
<evidence type="ECO:0008006" key="2">
    <source>
        <dbReference type="Google" id="ProtNLM"/>
    </source>
</evidence>